<dbReference type="OrthoDB" id="20822at2759"/>
<reference evidence="2 3" key="1">
    <citation type="journal article" date="2013" name="Curr. Biol.">
        <title>The Genome of the Foraminiferan Reticulomyxa filosa.</title>
        <authorList>
            <person name="Glockner G."/>
            <person name="Hulsmann N."/>
            <person name="Schleicher M."/>
            <person name="Noegel A.A."/>
            <person name="Eichinger L."/>
            <person name="Gallinger C."/>
            <person name="Pawlowski J."/>
            <person name="Sierra R."/>
            <person name="Euteneuer U."/>
            <person name="Pillet L."/>
            <person name="Moustafa A."/>
            <person name="Platzer M."/>
            <person name="Groth M."/>
            <person name="Szafranski K."/>
            <person name="Schliwa M."/>
        </authorList>
    </citation>
    <scope>NUCLEOTIDE SEQUENCE [LARGE SCALE GENOMIC DNA]</scope>
</reference>
<evidence type="ECO:0000259" key="1">
    <source>
        <dbReference type="Pfam" id="PF00241"/>
    </source>
</evidence>
<gene>
    <name evidence="2" type="ORF">RFI_12839</name>
</gene>
<dbReference type="InterPro" id="IPR029006">
    <property type="entry name" value="ADF-H/Gelsolin-like_dom_sf"/>
</dbReference>
<feature type="non-terminal residue" evidence="2">
    <location>
        <position position="1"/>
    </location>
</feature>
<dbReference type="EMBL" id="ASPP01009302">
    <property type="protein sequence ID" value="ETO24310.1"/>
    <property type="molecule type" value="Genomic_DNA"/>
</dbReference>
<dbReference type="Pfam" id="PF00241">
    <property type="entry name" value="Cofilin_ADF"/>
    <property type="match status" value="1"/>
</dbReference>
<comment type="caution">
    <text evidence="2">The sequence shown here is derived from an EMBL/GenBank/DDBJ whole genome shotgun (WGS) entry which is preliminary data.</text>
</comment>
<proteinExistence type="predicted"/>
<protein>
    <submittedName>
        <fullName evidence="2">Actin binding protein</fullName>
    </submittedName>
</protein>
<dbReference type="Proteomes" id="UP000023152">
    <property type="component" value="Unassembled WGS sequence"/>
</dbReference>
<organism evidence="2 3">
    <name type="scientific">Reticulomyxa filosa</name>
    <dbReference type="NCBI Taxonomy" id="46433"/>
    <lineage>
        <taxon>Eukaryota</taxon>
        <taxon>Sar</taxon>
        <taxon>Rhizaria</taxon>
        <taxon>Retaria</taxon>
        <taxon>Foraminifera</taxon>
        <taxon>Monothalamids</taxon>
        <taxon>Reticulomyxidae</taxon>
        <taxon>Reticulomyxa</taxon>
    </lineage>
</organism>
<dbReference type="AlphaFoldDB" id="X6NDA6"/>
<evidence type="ECO:0000313" key="2">
    <source>
        <dbReference type="EMBL" id="ETO24310.1"/>
    </source>
</evidence>
<dbReference type="SUPFAM" id="SSF55753">
    <property type="entry name" value="Actin depolymerizing proteins"/>
    <property type="match status" value="1"/>
</dbReference>
<dbReference type="InterPro" id="IPR002108">
    <property type="entry name" value="ADF-H"/>
</dbReference>
<evidence type="ECO:0000313" key="3">
    <source>
        <dbReference type="Proteomes" id="UP000023152"/>
    </source>
</evidence>
<feature type="domain" description="ADF-H" evidence="1">
    <location>
        <begin position="79"/>
        <end position="170"/>
    </location>
</feature>
<name>X6NDA6_RETFI</name>
<sequence length="207" mass="24103">TLRKEKGSYVEPTFSDLKEYFFKIILFLAKKYNLSIFIQFYLHKNKTKEKGDDKQNQADNEKVEEEKVEFRKKYPFDLVGRGVAGVDEMREYLDDTKVYFGLLQIKVGTGSFARSKNIFIHFNGDKHPKPLQRSQANKKLKAAKDMMSPWHAELVLANKKECTIDEIFSRTKNAFVADNLGSEGGKLDLTKVWIICLFLFFLQFPNH</sequence>
<accession>X6NDA6</accession>
<dbReference type="Gene3D" id="3.40.20.10">
    <property type="entry name" value="Severin"/>
    <property type="match status" value="1"/>
</dbReference>
<dbReference type="GO" id="GO:0003779">
    <property type="term" value="F:actin binding"/>
    <property type="evidence" value="ECO:0007669"/>
    <property type="project" value="InterPro"/>
</dbReference>
<keyword evidence="3" id="KW-1185">Reference proteome</keyword>